<keyword evidence="6" id="KW-1185">Reference proteome</keyword>
<proteinExistence type="predicted"/>
<reference evidence="5 6" key="1">
    <citation type="submission" date="2014-05" db="EMBL/GenBank/DDBJ databases">
        <title>Complete genome sequence of Corynebacterium marinum DSM 44953.</title>
        <authorList>
            <person name="Schaffert L."/>
            <person name="Albersmeier A."/>
            <person name="Kalinowski J."/>
            <person name="Ruckert C."/>
        </authorList>
    </citation>
    <scope>NUCLEOTIDE SEQUENCE [LARGE SCALE GENOMIC DNA]</scope>
    <source>
        <strain evidence="5 6">DSM 44953</strain>
    </source>
</reference>
<dbReference type="InterPro" id="IPR003142">
    <property type="entry name" value="BPL_C"/>
</dbReference>
<dbReference type="NCBIfam" id="TIGR00121">
    <property type="entry name" value="birA_ligase"/>
    <property type="match status" value="1"/>
</dbReference>
<dbReference type="PROSITE" id="PS51733">
    <property type="entry name" value="BPL_LPL_CATALYTIC"/>
    <property type="match status" value="1"/>
</dbReference>
<dbReference type="Gene3D" id="3.30.930.10">
    <property type="entry name" value="Bira Bifunctional Protein, Domain 2"/>
    <property type="match status" value="1"/>
</dbReference>
<dbReference type="KEGG" id="cmq:B840_02595"/>
<dbReference type="Gene3D" id="2.30.30.100">
    <property type="match status" value="1"/>
</dbReference>
<evidence type="ECO:0000256" key="2">
    <source>
        <dbReference type="ARBA" id="ARBA00023267"/>
    </source>
</evidence>
<evidence type="ECO:0000313" key="5">
    <source>
        <dbReference type="EMBL" id="AJK68147.1"/>
    </source>
</evidence>
<evidence type="ECO:0000313" key="6">
    <source>
        <dbReference type="Proteomes" id="UP000031928"/>
    </source>
</evidence>
<evidence type="ECO:0000256" key="3">
    <source>
        <dbReference type="ARBA" id="ARBA00024227"/>
    </source>
</evidence>
<dbReference type="OrthoDB" id="9807064at2"/>
<dbReference type="InterPro" id="IPR004143">
    <property type="entry name" value="BPL_LPL_catalytic"/>
</dbReference>
<dbReference type="AlphaFoldDB" id="A0A0B6TDY8"/>
<dbReference type="Pfam" id="PF03099">
    <property type="entry name" value="BPL_LplA_LipB"/>
    <property type="match status" value="1"/>
</dbReference>
<name>A0A0B6TDY8_9CORY</name>
<dbReference type="InterPro" id="IPR045864">
    <property type="entry name" value="aa-tRNA-synth_II/BPL/LPL"/>
</dbReference>
<evidence type="ECO:0000256" key="1">
    <source>
        <dbReference type="ARBA" id="ARBA00022598"/>
    </source>
</evidence>
<dbReference type="InterPro" id="IPR004408">
    <property type="entry name" value="Biotin_CoA_COase_ligase"/>
</dbReference>
<dbReference type="CDD" id="cd16442">
    <property type="entry name" value="BPL"/>
    <property type="match status" value="1"/>
</dbReference>
<dbReference type="EMBL" id="CP007790">
    <property type="protein sequence ID" value="AJK68147.1"/>
    <property type="molecule type" value="Genomic_DNA"/>
</dbReference>
<dbReference type="GO" id="GO:0005737">
    <property type="term" value="C:cytoplasm"/>
    <property type="evidence" value="ECO:0007669"/>
    <property type="project" value="TreeGrafter"/>
</dbReference>
<dbReference type="GO" id="GO:0004077">
    <property type="term" value="F:biotin--[biotin carboxyl-carrier protein] ligase activity"/>
    <property type="evidence" value="ECO:0007669"/>
    <property type="project" value="UniProtKB-EC"/>
</dbReference>
<protein>
    <recommendedName>
        <fullName evidence="3">biotin--[biotin carboxyl-carrier protein] ligase</fullName>
        <ecNumber evidence="3">6.3.4.15</ecNumber>
    </recommendedName>
</protein>
<feature type="domain" description="BPL/LPL catalytic" evidence="4">
    <location>
        <begin position="5"/>
        <end position="196"/>
    </location>
</feature>
<gene>
    <name evidence="5" type="ORF">B840_02595</name>
</gene>
<dbReference type="EC" id="6.3.4.15" evidence="3"/>
<dbReference type="PANTHER" id="PTHR12835:SF5">
    <property type="entry name" value="BIOTIN--PROTEIN LIGASE"/>
    <property type="match status" value="1"/>
</dbReference>
<dbReference type="SUPFAM" id="SSF55681">
    <property type="entry name" value="Class II aaRS and biotin synthetases"/>
    <property type="match status" value="1"/>
</dbReference>
<accession>A0A0B6TDY8</accession>
<organism evidence="5 6">
    <name type="scientific">Corynebacterium marinum DSM 44953</name>
    <dbReference type="NCBI Taxonomy" id="1224162"/>
    <lineage>
        <taxon>Bacteria</taxon>
        <taxon>Bacillati</taxon>
        <taxon>Actinomycetota</taxon>
        <taxon>Actinomycetes</taxon>
        <taxon>Mycobacteriales</taxon>
        <taxon>Corynebacteriaceae</taxon>
        <taxon>Corynebacterium</taxon>
    </lineage>
</organism>
<dbReference type="PANTHER" id="PTHR12835">
    <property type="entry name" value="BIOTIN PROTEIN LIGASE"/>
    <property type="match status" value="1"/>
</dbReference>
<dbReference type="HOGENOM" id="CLU_051096_5_0_11"/>
<keyword evidence="1" id="KW-0436">Ligase</keyword>
<dbReference type="Proteomes" id="UP000031928">
    <property type="component" value="Chromosome"/>
</dbReference>
<sequence>MLSRVTSAEKSRRLAHRLPHYTDVRWTDSTGSTNADLLADVTAPAFTALIAGHQSAGRGRLGRPWTAPPGSQAILSVLLRPGAEELDLLGTIPLAAGLAVLDAVRAVSGPAVGPELKWPNDVLWDGRKLCGILVEAAGFPEDPRIVVGLGVNVSLTREELPVPHATSLVLQSVDVAAEEMAVAVLEALHRRLAQWATGDRTLMDDYRAECITIGKPVRVDAPTGQLFGTVADVASDGRIDLLAQDGSRHLISAGDVTHLRRTDTGY</sequence>
<keyword evidence="2" id="KW-0092">Biotin</keyword>
<dbReference type="STRING" id="1224162.B840_02595"/>
<evidence type="ECO:0000259" key="4">
    <source>
        <dbReference type="PROSITE" id="PS51733"/>
    </source>
</evidence>
<dbReference type="Pfam" id="PF02237">
    <property type="entry name" value="BPL_C"/>
    <property type="match status" value="1"/>
</dbReference>